<dbReference type="Pfam" id="PF07776">
    <property type="entry name" value="zf-AD"/>
    <property type="match status" value="1"/>
</dbReference>
<dbReference type="GO" id="GO:0005634">
    <property type="term" value="C:nucleus"/>
    <property type="evidence" value="ECO:0007669"/>
    <property type="project" value="InterPro"/>
</dbReference>
<keyword evidence="1 3" id="KW-0479">Metal-binding</keyword>
<name>A0AAW1MG09_POPJA</name>
<dbReference type="Gene3D" id="3.30.70.1820">
    <property type="entry name" value="L1 transposable element, RRM domain"/>
    <property type="match status" value="1"/>
</dbReference>
<proteinExistence type="predicted"/>
<organism evidence="3 4">
    <name type="scientific">Popillia japonica</name>
    <name type="common">Japanese beetle</name>
    <dbReference type="NCBI Taxonomy" id="7064"/>
    <lineage>
        <taxon>Eukaryota</taxon>
        <taxon>Metazoa</taxon>
        <taxon>Ecdysozoa</taxon>
        <taxon>Arthropoda</taxon>
        <taxon>Hexapoda</taxon>
        <taxon>Insecta</taxon>
        <taxon>Pterygota</taxon>
        <taxon>Neoptera</taxon>
        <taxon>Endopterygota</taxon>
        <taxon>Coleoptera</taxon>
        <taxon>Polyphaga</taxon>
        <taxon>Scarabaeiformia</taxon>
        <taxon>Scarabaeidae</taxon>
        <taxon>Rutelinae</taxon>
        <taxon>Popillia</taxon>
    </lineage>
</organism>
<keyword evidence="1 3" id="KW-0863">Zinc-finger</keyword>
<dbReference type="Proteomes" id="UP001458880">
    <property type="component" value="Unassembled WGS sequence"/>
</dbReference>
<keyword evidence="4" id="KW-1185">Reference proteome</keyword>
<dbReference type="Gene3D" id="3.40.1800.20">
    <property type="match status" value="1"/>
</dbReference>
<accession>A0AAW1MG09</accession>
<keyword evidence="1 3" id="KW-0862">Zinc</keyword>
<protein>
    <submittedName>
        <fullName evidence="3">Zinc-finger associated domain (Zf-AD)</fullName>
    </submittedName>
</protein>
<dbReference type="PROSITE" id="PS51915">
    <property type="entry name" value="ZAD"/>
    <property type="match status" value="1"/>
</dbReference>
<dbReference type="SMART" id="SM00868">
    <property type="entry name" value="zf-AD"/>
    <property type="match status" value="1"/>
</dbReference>
<evidence type="ECO:0000256" key="1">
    <source>
        <dbReference type="PROSITE-ProRule" id="PRU01263"/>
    </source>
</evidence>
<sequence>MGTESEDMKEIKQHGNNRAIKNGKLRIKIEAQEKRLEIVEKQIRRNNIVIQGIEDGGNDNVKDKVKELFTRIGADVKIEKDITEIIRLGPYNPAKKRAVLVKLNGWEQKMKIYNQTKKLKGSNIWINDDFSRKVIQDRKELIPRSKEARDKEVPAEGDKDEFQNNVKLYRHIKTQSRKSTTINIEDQEWDRHIKTQSRKSTTINIEDQEWEKHFSTLLRRTDEEMINHPERRNTANVLDETKISTEEEFNKILSTLKCNKTAGPDTIVNEMIEYGGDALKQALLELMNFWTARTKAILQGAGDSVMLDSILNRGFRICLEKGHKLMPIFDPIKPRHFSILIMACASVQVIEGDGLPPYICHRCISRLNIAYQFKSQCESSDAKMRQCFDNLRHMPPTPDLTGFIQIKKDNFEQTCESEENGVKCTTTQITPVDEIQQVVQQACENAEDKTESLENNHMHVLQAVQLDPDSSIQNTEKSNTLPDLKLELNEADDLELKVQDILNSVVNQKPKKQTKPHQCDTCGKVFRTKPGCGRWSYCDSADPYNRSVTYKFVLSKQWKLLITL</sequence>
<feature type="domain" description="ZAD" evidence="2">
    <location>
        <begin position="313"/>
        <end position="387"/>
    </location>
</feature>
<dbReference type="InterPro" id="IPR012934">
    <property type="entry name" value="Znf_AD"/>
</dbReference>
<gene>
    <name evidence="3" type="ORF">QE152_g7145</name>
</gene>
<reference evidence="3 4" key="1">
    <citation type="journal article" date="2024" name="BMC Genomics">
        <title>De novo assembly and annotation of Popillia japonica's genome with initial clues to its potential as an invasive pest.</title>
        <authorList>
            <person name="Cucini C."/>
            <person name="Boschi S."/>
            <person name="Funari R."/>
            <person name="Cardaioli E."/>
            <person name="Iannotti N."/>
            <person name="Marturano G."/>
            <person name="Paoli F."/>
            <person name="Bruttini M."/>
            <person name="Carapelli A."/>
            <person name="Frati F."/>
            <person name="Nardi F."/>
        </authorList>
    </citation>
    <scope>NUCLEOTIDE SEQUENCE [LARGE SCALE GENOMIC DNA]</scope>
    <source>
        <strain evidence="3">DMR45628</strain>
    </source>
</reference>
<dbReference type="GO" id="GO:0008270">
    <property type="term" value="F:zinc ion binding"/>
    <property type="evidence" value="ECO:0007669"/>
    <property type="project" value="UniProtKB-KW"/>
</dbReference>
<evidence type="ECO:0000259" key="2">
    <source>
        <dbReference type="PROSITE" id="PS51915"/>
    </source>
</evidence>
<dbReference type="AlphaFoldDB" id="A0AAW1MG09"/>
<dbReference type="EMBL" id="JASPKY010000051">
    <property type="protein sequence ID" value="KAK9745121.1"/>
    <property type="molecule type" value="Genomic_DNA"/>
</dbReference>
<comment type="caution">
    <text evidence="1">Lacks conserved residue(s) required for the propagation of feature annotation.</text>
</comment>
<comment type="caution">
    <text evidence="3">The sequence shown here is derived from an EMBL/GenBank/DDBJ whole genome shotgun (WGS) entry which is preliminary data.</text>
</comment>
<dbReference type="SUPFAM" id="SSF57716">
    <property type="entry name" value="Glucocorticoid receptor-like (DNA-binding domain)"/>
    <property type="match status" value="1"/>
</dbReference>
<evidence type="ECO:0000313" key="4">
    <source>
        <dbReference type="Proteomes" id="UP001458880"/>
    </source>
</evidence>
<evidence type="ECO:0000313" key="3">
    <source>
        <dbReference type="EMBL" id="KAK9745121.1"/>
    </source>
</evidence>